<evidence type="ECO:0000256" key="8">
    <source>
        <dbReference type="ARBA" id="ARBA00022723"/>
    </source>
</evidence>
<reference evidence="16" key="1">
    <citation type="submission" date="2022-01" db="UniProtKB">
        <authorList>
            <consortium name="EnsemblMetazoa"/>
        </authorList>
    </citation>
    <scope>IDENTIFICATION</scope>
</reference>
<feature type="domain" description="C2H2-type" evidence="15">
    <location>
        <begin position="106"/>
        <end position="129"/>
    </location>
</feature>
<dbReference type="PROSITE" id="PS50157">
    <property type="entry name" value="ZINC_FINGER_C2H2_2"/>
    <property type="match status" value="1"/>
</dbReference>
<evidence type="ECO:0000256" key="11">
    <source>
        <dbReference type="ARBA" id="ARBA00035113"/>
    </source>
</evidence>
<sequence>MDKRKQSSAKEENGENACVICFKKVDIYSLGQCDHPVCFECSTRMRVLCRQNECPICRQDLPKVVFTCTIKPFEQIQQNNCQFDDKYKITFQSKEIKTAFEDLLKHECPECGKIWANFNELRDHVRRVHQLTYCDLCVDNLKILTSERRCYTRKELAEHRRHGDPNDRSHRGHPLCKFCETRYMDNDELYRHVRRDHLYCHFCDADGIHQYYKTYDSLREHFRAEHFLCEEGECYLEKFTSVFRTEIDLKAHKANEHGKALGKAGIKQARKIDIEFSLSSRPRAYVRRTNYRGEGGHSSTHQEEEEVEIQPTPTPQRQPNTNCQQEFPTLGGSPAAPPLSHKVTATVRSLRPTGYEEFPALPSSATSEPTVSLRVDSTDRPTPSSTNFSIQVNHPRFTTTLTASKANTNEHTYNYHFPALDLGSGSPGPSSAPQTGQTKSQESTWTTTNKKEGKKKDVSKSHVVSLPHNAYNAKPANKNPPNLDDFPALAPKKKQPEKTLTKSIASNTAPSSDSDHPQPSKSKKKKSKSKTQGSTNVAGTNVKKKQAACVLEKNTPGEPETLTKTSNKENECEPKENIEEMEKSDQQKHAKPKSNAEMAKKSGKEKLDEAFPALAGTETSKAPPGFEVNWAPKRPPPGLAPPSQQVVAPPPGFTAMNGASFPPLGGDNLGLGEYIPPLNFEKRNNALVDKVANALGSDSWVQFKDISMAYRSGIVSPDDYYKHCRLSMTEKIFAQLFPELLALLPDINKQEQLWTLYSMDNEADKSKLKKCAVCRQVVRSGDFSEHYSRHSLDNHFPPFMLQKQTKQNRPNAWAK</sequence>
<keyword evidence="5" id="KW-0963">Cytoplasm</keyword>
<evidence type="ECO:0000256" key="6">
    <source>
        <dbReference type="ARBA" id="ARBA00022553"/>
    </source>
</evidence>
<dbReference type="Pfam" id="PF23208">
    <property type="entry name" value="zf_C2H2_ZNF598"/>
    <property type="match status" value="1"/>
</dbReference>
<evidence type="ECO:0000256" key="7">
    <source>
        <dbReference type="ARBA" id="ARBA00022679"/>
    </source>
</evidence>
<evidence type="ECO:0000259" key="14">
    <source>
        <dbReference type="PROSITE" id="PS50089"/>
    </source>
</evidence>
<comment type="subcellular location">
    <subcellularLocation>
        <location evidence="2">Cytoplasm</location>
    </subcellularLocation>
</comment>
<evidence type="ECO:0000256" key="4">
    <source>
        <dbReference type="ARBA" id="ARBA00012483"/>
    </source>
</evidence>
<dbReference type="AlphaFoldDB" id="A0A8I6TBB0"/>
<dbReference type="GO" id="GO:0005737">
    <property type="term" value="C:cytoplasm"/>
    <property type="evidence" value="ECO:0007669"/>
    <property type="project" value="UniProtKB-SubCell"/>
</dbReference>
<proteinExistence type="inferred from homology"/>
<dbReference type="GeneID" id="106661381"/>
<dbReference type="PANTHER" id="PTHR22938">
    <property type="entry name" value="ZINC FINGER PROTEIN 598"/>
    <property type="match status" value="1"/>
</dbReference>
<name>A0A8I6TBB0_CIMLE</name>
<dbReference type="GO" id="GO:0008270">
    <property type="term" value="F:zinc ion binding"/>
    <property type="evidence" value="ECO:0007669"/>
    <property type="project" value="UniProtKB-KW"/>
</dbReference>
<feature type="region of interest" description="Disordered" evidence="13">
    <location>
        <begin position="357"/>
        <end position="390"/>
    </location>
</feature>
<dbReference type="GO" id="GO:0061630">
    <property type="term" value="F:ubiquitin protein ligase activity"/>
    <property type="evidence" value="ECO:0007669"/>
    <property type="project" value="UniProtKB-EC"/>
</dbReference>
<dbReference type="PROSITE" id="PS50089">
    <property type="entry name" value="ZF_RING_2"/>
    <property type="match status" value="1"/>
</dbReference>
<dbReference type="Pfam" id="PF25447">
    <property type="entry name" value="RING_ZNF598"/>
    <property type="match status" value="1"/>
</dbReference>
<dbReference type="InterPro" id="IPR013087">
    <property type="entry name" value="Znf_C2H2_type"/>
</dbReference>
<feature type="compositionally biased region" description="Polar residues" evidence="13">
    <location>
        <begin position="434"/>
        <end position="448"/>
    </location>
</feature>
<dbReference type="InterPro" id="IPR041888">
    <property type="entry name" value="RING-HC_ZNF598/HEL2"/>
</dbReference>
<dbReference type="KEGG" id="clec:106661381"/>
<dbReference type="EnsemblMetazoa" id="XM_014384716.2">
    <property type="protein sequence ID" value="XP_014240202.1"/>
    <property type="gene ID" value="LOC106661381"/>
</dbReference>
<dbReference type="OrthoDB" id="3838338at2759"/>
<dbReference type="Proteomes" id="UP000494040">
    <property type="component" value="Unassembled WGS sequence"/>
</dbReference>
<dbReference type="Gene3D" id="3.30.40.10">
    <property type="entry name" value="Zinc/RING finger domain, C3HC4 (zinc finger)"/>
    <property type="match status" value="1"/>
</dbReference>
<evidence type="ECO:0000256" key="1">
    <source>
        <dbReference type="ARBA" id="ARBA00000900"/>
    </source>
</evidence>
<dbReference type="InterPro" id="IPR059042">
    <property type="entry name" value="Znf_C2H2_ZNF598"/>
</dbReference>
<comment type="pathway">
    <text evidence="3">Protein modification; protein ubiquitination.</text>
</comment>
<evidence type="ECO:0000259" key="15">
    <source>
        <dbReference type="PROSITE" id="PS50157"/>
    </source>
</evidence>
<feature type="compositionally biased region" description="Low complexity" evidence="13">
    <location>
        <begin position="315"/>
        <end position="325"/>
    </location>
</feature>
<keyword evidence="17" id="KW-1185">Reference proteome</keyword>
<evidence type="ECO:0000256" key="13">
    <source>
        <dbReference type="SAM" id="MobiDB-lite"/>
    </source>
</evidence>
<dbReference type="OMA" id="FYCDICT"/>
<comment type="similarity">
    <text evidence="11">Belongs to the ZNF598/HEL2 family.</text>
</comment>
<feature type="compositionally biased region" description="Basic and acidic residues" evidence="13">
    <location>
        <begin position="449"/>
        <end position="460"/>
    </location>
</feature>
<accession>A0A8I6TBB0</accession>
<dbReference type="PANTHER" id="PTHR22938:SF0">
    <property type="entry name" value="E3 UBIQUITIN-PROTEIN LIGASE ZNF598"/>
    <property type="match status" value="1"/>
</dbReference>
<feature type="compositionally biased region" description="Polar residues" evidence="13">
    <location>
        <begin position="380"/>
        <end position="390"/>
    </location>
</feature>
<feature type="domain" description="RING-type" evidence="14">
    <location>
        <begin position="18"/>
        <end position="58"/>
    </location>
</feature>
<evidence type="ECO:0000256" key="10">
    <source>
        <dbReference type="ARBA" id="ARBA00022833"/>
    </source>
</evidence>
<organism evidence="16 17">
    <name type="scientific">Cimex lectularius</name>
    <name type="common">Bed bug</name>
    <name type="synonym">Acanthia lectularia</name>
    <dbReference type="NCBI Taxonomy" id="79782"/>
    <lineage>
        <taxon>Eukaryota</taxon>
        <taxon>Metazoa</taxon>
        <taxon>Ecdysozoa</taxon>
        <taxon>Arthropoda</taxon>
        <taxon>Hexapoda</taxon>
        <taxon>Insecta</taxon>
        <taxon>Pterygota</taxon>
        <taxon>Neoptera</taxon>
        <taxon>Paraneoptera</taxon>
        <taxon>Hemiptera</taxon>
        <taxon>Heteroptera</taxon>
        <taxon>Panheteroptera</taxon>
        <taxon>Cimicomorpha</taxon>
        <taxon>Cimicidae</taxon>
        <taxon>Cimex</taxon>
    </lineage>
</organism>
<evidence type="ECO:0000313" key="16">
    <source>
        <dbReference type="EnsemblMetazoa" id="XP_014240202.1"/>
    </source>
</evidence>
<protein>
    <recommendedName>
        <fullName evidence="4">RING-type E3 ubiquitin transferase</fullName>
        <ecNumber evidence="4">2.3.2.27</ecNumber>
    </recommendedName>
</protein>
<feature type="region of interest" description="Disordered" evidence="13">
    <location>
        <begin position="416"/>
        <end position="605"/>
    </location>
</feature>
<evidence type="ECO:0000256" key="5">
    <source>
        <dbReference type="ARBA" id="ARBA00022490"/>
    </source>
</evidence>
<dbReference type="InterPro" id="IPR057634">
    <property type="entry name" value="PAH_ZNF598/HEL2"/>
</dbReference>
<dbReference type="CDD" id="cd16615">
    <property type="entry name" value="RING-HC_ZNF598"/>
    <property type="match status" value="1"/>
</dbReference>
<dbReference type="InterPro" id="IPR044288">
    <property type="entry name" value="ZNF598/HEL2"/>
</dbReference>
<feature type="compositionally biased region" description="Basic and acidic residues" evidence="13">
    <location>
        <begin position="566"/>
        <end position="588"/>
    </location>
</feature>
<dbReference type="Pfam" id="PF23230">
    <property type="entry name" value="zf-C2H2_13"/>
    <property type="match status" value="1"/>
</dbReference>
<evidence type="ECO:0000256" key="3">
    <source>
        <dbReference type="ARBA" id="ARBA00004906"/>
    </source>
</evidence>
<keyword evidence="8" id="KW-0479">Metal-binding</keyword>
<feature type="region of interest" description="Disordered" evidence="13">
    <location>
        <begin position="291"/>
        <end position="340"/>
    </location>
</feature>
<dbReference type="InterPro" id="IPR056437">
    <property type="entry name" value="Znf-C2H2_ZNF598/HEL2"/>
</dbReference>
<dbReference type="InterPro" id="IPR001841">
    <property type="entry name" value="Znf_RING"/>
</dbReference>
<dbReference type="GO" id="GO:0043022">
    <property type="term" value="F:ribosome binding"/>
    <property type="evidence" value="ECO:0007669"/>
    <property type="project" value="TreeGrafter"/>
</dbReference>
<feature type="compositionally biased region" description="Low complexity" evidence="13">
    <location>
        <begin position="423"/>
        <end position="433"/>
    </location>
</feature>
<keyword evidence="7" id="KW-0808">Transferase</keyword>
<evidence type="ECO:0000256" key="12">
    <source>
        <dbReference type="PROSITE-ProRule" id="PRU00042"/>
    </source>
</evidence>
<evidence type="ECO:0000256" key="9">
    <source>
        <dbReference type="ARBA" id="ARBA00022771"/>
    </source>
</evidence>
<dbReference type="SUPFAM" id="SSF57850">
    <property type="entry name" value="RING/U-box"/>
    <property type="match status" value="1"/>
</dbReference>
<keyword evidence="6" id="KW-0597">Phosphoprotein</keyword>
<dbReference type="EC" id="2.3.2.27" evidence="4"/>
<feature type="compositionally biased region" description="Low complexity" evidence="13">
    <location>
        <begin position="461"/>
        <end position="482"/>
    </location>
</feature>
<comment type="catalytic activity">
    <reaction evidence="1">
        <text>S-ubiquitinyl-[E2 ubiquitin-conjugating enzyme]-L-cysteine + [acceptor protein]-L-lysine = [E2 ubiquitin-conjugating enzyme]-L-cysteine + N(6)-ubiquitinyl-[acceptor protein]-L-lysine.</text>
        <dbReference type="EC" id="2.3.2.27"/>
    </reaction>
</comment>
<dbReference type="GO" id="GO:0072344">
    <property type="term" value="P:rescue of stalled ribosome"/>
    <property type="evidence" value="ECO:0007669"/>
    <property type="project" value="InterPro"/>
</dbReference>
<evidence type="ECO:0000256" key="2">
    <source>
        <dbReference type="ARBA" id="ARBA00004496"/>
    </source>
</evidence>
<dbReference type="SMART" id="SM00355">
    <property type="entry name" value="ZnF_C2H2"/>
    <property type="match status" value="5"/>
</dbReference>
<dbReference type="PROSITE" id="PS00028">
    <property type="entry name" value="ZINC_FINGER_C2H2_1"/>
    <property type="match status" value="2"/>
</dbReference>
<keyword evidence="9 12" id="KW-0863">Zinc-finger</keyword>
<dbReference type="InterPro" id="IPR013083">
    <property type="entry name" value="Znf_RING/FYVE/PHD"/>
</dbReference>
<dbReference type="RefSeq" id="XP_014240202.1">
    <property type="nucleotide sequence ID" value="XM_014384716.2"/>
</dbReference>
<evidence type="ECO:0000313" key="17">
    <source>
        <dbReference type="Proteomes" id="UP000494040"/>
    </source>
</evidence>
<dbReference type="Pfam" id="PF23202">
    <property type="entry name" value="PAH_ZNF598"/>
    <property type="match status" value="1"/>
</dbReference>
<dbReference type="GO" id="GO:0016567">
    <property type="term" value="P:protein ubiquitination"/>
    <property type="evidence" value="ECO:0007669"/>
    <property type="project" value="TreeGrafter"/>
</dbReference>
<keyword evidence="10" id="KW-0862">Zinc</keyword>